<organism evidence="2 3">
    <name type="scientific">Chara braunii</name>
    <name type="common">Braun's stonewort</name>
    <dbReference type="NCBI Taxonomy" id="69332"/>
    <lineage>
        <taxon>Eukaryota</taxon>
        <taxon>Viridiplantae</taxon>
        <taxon>Streptophyta</taxon>
        <taxon>Charophyceae</taxon>
        <taxon>Charales</taxon>
        <taxon>Characeae</taxon>
        <taxon>Chara</taxon>
    </lineage>
</organism>
<sequence length="388" mass="42899">MAASTAVLTPTSLCSRDRMAISVAIANSPSPLSAPLTRIATATPCIQAAAVAAADVIPGCHPGHDVLVVKDRVAWQPLRHRLLWKHHQQHLALSSDRVAKQRFCRHRSHHTGVRAAASSSSESVSESAQSSVSETGQSAPTPPTVPKWKQKLEAANARAELTRRLSQQKQDEYRLQQQHQRSGTGADKSVVRLRDLEYQPYVTEEGKIVDCTKAGAKASVFAVFDEDKTLQYVGMSRQVYQSMRLHFARMPSKCHFVKVVHIASPSRAVLESIQTAWITENDTRPPGNDGGEIQHLWENALDCKPLMTDEEKELIEKTEEGPKRARTLKNVARRIESQLVEQFKLRNVSETLRFDPKLKEKGLLDLKSTQYVPDTSVPTAAPAAQASA</sequence>
<name>A0A388KW50_CHABU</name>
<dbReference type="InterPro" id="IPR049578">
    <property type="entry name" value="CAXIP1-like_GIY-YIG_dom"/>
</dbReference>
<evidence type="ECO:0000313" key="2">
    <source>
        <dbReference type="EMBL" id="GBG74290.1"/>
    </source>
</evidence>
<reference evidence="2 3" key="1">
    <citation type="journal article" date="2018" name="Cell">
        <title>The Chara Genome: Secondary Complexity and Implications for Plant Terrestrialization.</title>
        <authorList>
            <person name="Nishiyama T."/>
            <person name="Sakayama H."/>
            <person name="Vries J.D."/>
            <person name="Buschmann H."/>
            <person name="Saint-Marcoux D."/>
            <person name="Ullrich K.K."/>
            <person name="Haas F.B."/>
            <person name="Vanderstraeten L."/>
            <person name="Becker D."/>
            <person name="Lang D."/>
            <person name="Vosolsobe S."/>
            <person name="Rombauts S."/>
            <person name="Wilhelmsson P.K.I."/>
            <person name="Janitza P."/>
            <person name="Kern R."/>
            <person name="Heyl A."/>
            <person name="Rumpler F."/>
            <person name="Villalobos L.I.A.C."/>
            <person name="Clay J.M."/>
            <person name="Skokan R."/>
            <person name="Toyoda A."/>
            <person name="Suzuki Y."/>
            <person name="Kagoshima H."/>
            <person name="Schijlen E."/>
            <person name="Tajeshwar N."/>
            <person name="Catarino B."/>
            <person name="Hetherington A.J."/>
            <person name="Saltykova A."/>
            <person name="Bonnot C."/>
            <person name="Breuninger H."/>
            <person name="Symeonidi A."/>
            <person name="Radhakrishnan G.V."/>
            <person name="Van Nieuwerburgh F."/>
            <person name="Deforce D."/>
            <person name="Chang C."/>
            <person name="Karol K.G."/>
            <person name="Hedrich R."/>
            <person name="Ulvskov P."/>
            <person name="Glockner G."/>
            <person name="Delwiche C.F."/>
            <person name="Petrasek J."/>
            <person name="Van de Peer Y."/>
            <person name="Friml J."/>
            <person name="Beilby M."/>
            <person name="Dolan L."/>
            <person name="Kohara Y."/>
            <person name="Sugano S."/>
            <person name="Fujiyama A."/>
            <person name="Delaux P.-M."/>
            <person name="Quint M."/>
            <person name="TheiBen G."/>
            <person name="Hagemann M."/>
            <person name="Harholt J."/>
            <person name="Dunand C."/>
            <person name="Zachgo S."/>
            <person name="Langdale J."/>
            <person name="Maumus F."/>
            <person name="Straeten D.V.D."/>
            <person name="Gould S.B."/>
            <person name="Rensing S.A."/>
        </authorList>
    </citation>
    <scope>NUCLEOTIDE SEQUENCE [LARGE SCALE GENOMIC DNA]</scope>
    <source>
        <strain evidence="2 3">S276</strain>
    </source>
</reference>
<evidence type="ECO:0000256" key="1">
    <source>
        <dbReference type="SAM" id="MobiDB-lite"/>
    </source>
</evidence>
<proteinExistence type="predicted"/>
<accession>A0A388KW50</accession>
<evidence type="ECO:0000313" key="3">
    <source>
        <dbReference type="Proteomes" id="UP000265515"/>
    </source>
</evidence>
<gene>
    <name evidence="2" type="ORF">CBR_g18701</name>
</gene>
<dbReference type="OrthoDB" id="5982at2759"/>
<comment type="caution">
    <text evidence="2">The sequence shown here is derived from an EMBL/GenBank/DDBJ whole genome shotgun (WGS) entry which is preliminary data.</text>
</comment>
<protein>
    <recommendedName>
        <fullName evidence="4">GIY-YIG domain-containing protein</fullName>
    </recommendedName>
</protein>
<evidence type="ECO:0008006" key="4">
    <source>
        <dbReference type="Google" id="ProtNLM"/>
    </source>
</evidence>
<keyword evidence="3" id="KW-1185">Reference proteome</keyword>
<dbReference type="Proteomes" id="UP000265515">
    <property type="component" value="Unassembled WGS sequence"/>
</dbReference>
<dbReference type="EMBL" id="BFEA01000200">
    <property type="protein sequence ID" value="GBG74290.1"/>
    <property type="molecule type" value="Genomic_DNA"/>
</dbReference>
<dbReference type="STRING" id="69332.A0A388KW50"/>
<feature type="compositionally biased region" description="Low complexity" evidence="1">
    <location>
        <begin position="115"/>
        <end position="134"/>
    </location>
</feature>
<feature type="region of interest" description="Disordered" evidence="1">
    <location>
        <begin position="107"/>
        <end position="188"/>
    </location>
</feature>
<dbReference type="AlphaFoldDB" id="A0A388KW50"/>
<dbReference type="CDD" id="cd10450">
    <property type="entry name" value="GIY-YIG_AtGrxS16_like"/>
    <property type="match status" value="1"/>
</dbReference>
<dbReference type="Gramene" id="GBG74290">
    <property type="protein sequence ID" value="GBG74290"/>
    <property type="gene ID" value="CBR_g18701"/>
</dbReference>